<keyword evidence="2" id="KW-1185">Reference proteome</keyword>
<reference evidence="1" key="1">
    <citation type="submission" date="2021-01" db="EMBL/GenBank/DDBJ databases">
        <title>Complete genome sequence of Clostridiales bacterium R-7.</title>
        <authorList>
            <person name="Mahoney-Kurpe S.C."/>
            <person name="Palevich N."/>
            <person name="Koike S."/>
            <person name="Moon C.D."/>
            <person name="Attwood G.T."/>
        </authorList>
    </citation>
    <scope>NUCLEOTIDE SEQUENCE</scope>
    <source>
        <strain evidence="1">R-7</strain>
    </source>
</reference>
<gene>
    <name evidence="1" type="ORF">JYE49_10235</name>
</gene>
<proteinExistence type="predicted"/>
<dbReference type="Proteomes" id="UP000682782">
    <property type="component" value="Chromosome"/>
</dbReference>
<evidence type="ECO:0000313" key="2">
    <source>
        <dbReference type="Proteomes" id="UP000682782"/>
    </source>
</evidence>
<organism evidence="1 2">
    <name type="scientific">Aristaeella hokkaidonensis</name>
    <dbReference type="NCBI Taxonomy" id="3046382"/>
    <lineage>
        <taxon>Bacteria</taxon>
        <taxon>Bacillati</taxon>
        <taxon>Bacillota</taxon>
        <taxon>Clostridia</taxon>
        <taxon>Eubacteriales</taxon>
        <taxon>Aristaeellaceae</taxon>
        <taxon>Aristaeella</taxon>
    </lineage>
</organism>
<evidence type="ECO:0000313" key="1">
    <source>
        <dbReference type="EMBL" id="QUC66245.1"/>
    </source>
</evidence>
<sequence length="358" mass="40933">MKKIILLLTLILLLPIFATAEEQYYTIREIRKQAEALMAQNGGTVNIKAAHGDFDVPIEVPDVDRVPIIKIDFPLEDQMPAAPENGKLERHLTSDDEYLAGWIGQAGSREELFGKYFKSSSRIGQYGMDARADGSPLSMEESICFAEQLLDAYRVKNGWDFHLCRAIARSRQYKAHYGRDDVIPDTSKALDETGYYDLYYEQTFYGIPFNDYISYTQPSRYYRNKPVPLGDTIMTIFSPDLYEYVLDVARETAVLAEDVPLCGLDKILQSWKKAGKYSYRAKPSKIRFVYVSMYNPEDKEGEQILVPVWALEDDIGPDWSSGSMAYVNAQTGEFINHNEEKDRDGHRGDAVWITWDDI</sequence>
<dbReference type="EMBL" id="CP068393">
    <property type="protein sequence ID" value="QUC66245.1"/>
    <property type="molecule type" value="Genomic_DNA"/>
</dbReference>
<accession>A0AC61MV01</accession>
<name>A0AC61MV01_9FIRM</name>
<protein>
    <submittedName>
        <fullName evidence="1">Uncharacterized protein</fullName>
    </submittedName>
</protein>